<reference evidence="1" key="1">
    <citation type="journal article" date="2014" name="Front. Microbiol.">
        <title>High frequency of phylogenetically diverse reductive dehalogenase-homologous genes in deep subseafloor sedimentary metagenomes.</title>
        <authorList>
            <person name="Kawai M."/>
            <person name="Futagami T."/>
            <person name="Toyoda A."/>
            <person name="Takaki Y."/>
            <person name="Nishi S."/>
            <person name="Hori S."/>
            <person name="Arai W."/>
            <person name="Tsubouchi T."/>
            <person name="Morono Y."/>
            <person name="Uchiyama I."/>
            <person name="Ito T."/>
            <person name="Fujiyama A."/>
            <person name="Inagaki F."/>
            <person name="Takami H."/>
        </authorList>
    </citation>
    <scope>NUCLEOTIDE SEQUENCE</scope>
    <source>
        <strain evidence="1">Expedition CK06-06</strain>
    </source>
</reference>
<proteinExistence type="predicted"/>
<protein>
    <submittedName>
        <fullName evidence="1">Uncharacterized protein</fullName>
    </submittedName>
</protein>
<dbReference type="AlphaFoldDB" id="X1TWV3"/>
<comment type="caution">
    <text evidence="1">The sequence shown here is derived from an EMBL/GenBank/DDBJ whole genome shotgun (WGS) entry which is preliminary data.</text>
</comment>
<sequence length="159" mass="17656">MKTVDISGLGGSYEAGCQKMLINGLKFLNGHPNFDWSAYKEYRGVFGLTIAEGCEAKELDDAVCQDVEPSGAMHSAVINHLAYINKHNYDGWISEAEKQGMTVYEQPSEEDLDKTILVAQIEWQLKLDGGFNPLAELFKTVPMDDVITVNPKDPESIKK</sequence>
<gene>
    <name evidence="1" type="ORF">S12H4_36543</name>
</gene>
<feature type="non-terminal residue" evidence="1">
    <location>
        <position position="159"/>
    </location>
</feature>
<evidence type="ECO:0000313" key="1">
    <source>
        <dbReference type="EMBL" id="GAI92030.1"/>
    </source>
</evidence>
<organism evidence="1">
    <name type="scientific">marine sediment metagenome</name>
    <dbReference type="NCBI Taxonomy" id="412755"/>
    <lineage>
        <taxon>unclassified sequences</taxon>
        <taxon>metagenomes</taxon>
        <taxon>ecological metagenomes</taxon>
    </lineage>
</organism>
<dbReference type="EMBL" id="BARW01021790">
    <property type="protein sequence ID" value="GAI92030.1"/>
    <property type="molecule type" value="Genomic_DNA"/>
</dbReference>
<name>X1TWV3_9ZZZZ</name>
<accession>X1TWV3</accession>